<dbReference type="Proteomes" id="UP001186944">
    <property type="component" value="Unassembled WGS sequence"/>
</dbReference>
<dbReference type="PANTHER" id="PTHR24088">
    <property type="entry name" value="28S RIBOSOMAL PROTEIN S17, MITOCHONDRIAL"/>
    <property type="match status" value="1"/>
</dbReference>
<proteinExistence type="predicted"/>
<accession>A0AA88XYE4</accession>
<dbReference type="GO" id="GO:0005763">
    <property type="term" value="C:mitochondrial small ribosomal subunit"/>
    <property type="evidence" value="ECO:0007669"/>
    <property type="project" value="InterPro"/>
</dbReference>
<evidence type="ECO:0000313" key="2">
    <source>
        <dbReference type="Proteomes" id="UP001186944"/>
    </source>
</evidence>
<dbReference type="EMBL" id="VSWD01000012">
    <property type="protein sequence ID" value="KAK3085564.1"/>
    <property type="molecule type" value="Genomic_DNA"/>
</dbReference>
<dbReference type="PANTHER" id="PTHR24088:SF0">
    <property type="entry name" value="SMALL RIBOSOMAL SUBUNIT PROTEIN US17M"/>
    <property type="match status" value="1"/>
</dbReference>
<dbReference type="InterPro" id="IPR012340">
    <property type="entry name" value="NA-bd_OB-fold"/>
</dbReference>
<reference evidence="1" key="1">
    <citation type="submission" date="2019-08" db="EMBL/GenBank/DDBJ databases">
        <title>The improved chromosome-level genome for the pearl oyster Pinctada fucata martensii using PacBio sequencing and Hi-C.</title>
        <authorList>
            <person name="Zheng Z."/>
        </authorList>
    </citation>
    <scope>NUCLEOTIDE SEQUENCE</scope>
    <source>
        <strain evidence="1">ZZ-2019</strain>
        <tissue evidence="1">Adductor muscle</tissue>
    </source>
</reference>
<name>A0AA88XYE4_PINIB</name>
<comment type="caution">
    <text evidence="1">The sequence shown here is derived from an EMBL/GenBank/DDBJ whole genome shotgun (WGS) entry which is preliminary data.</text>
</comment>
<evidence type="ECO:0000313" key="1">
    <source>
        <dbReference type="EMBL" id="KAK3085564.1"/>
    </source>
</evidence>
<gene>
    <name evidence="1" type="ORF">FSP39_005388</name>
</gene>
<dbReference type="InterPro" id="IPR039193">
    <property type="entry name" value="Ribosomal_uS17m_metazoa"/>
</dbReference>
<sequence>MLRSIGTKITVDRMSIGLKKNKLAVDNKNLNVRVGDLVLVQKTDQLYGENVEHELSQVLFKEGEVNDPVTGRRCRGTEFVDDELRKKIREQLDVFQSKS</sequence>
<dbReference type="Gene3D" id="2.40.50.140">
    <property type="entry name" value="Nucleic acid-binding proteins"/>
    <property type="match status" value="1"/>
</dbReference>
<dbReference type="GO" id="GO:0003735">
    <property type="term" value="F:structural constituent of ribosome"/>
    <property type="evidence" value="ECO:0007669"/>
    <property type="project" value="InterPro"/>
</dbReference>
<dbReference type="AlphaFoldDB" id="A0AA88XYE4"/>
<keyword evidence="2" id="KW-1185">Reference proteome</keyword>
<dbReference type="GO" id="GO:0032543">
    <property type="term" value="P:mitochondrial translation"/>
    <property type="evidence" value="ECO:0007669"/>
    <property type="project" value="TreeGrafter"/>
</dbReference>
<organism evidence="1 2">
    <name type="scientific">Pinctada imbricata</name>
    <name type="common">Atlantic pearl-oyster</name>
    <name type="synonym">Pinctada martensii</name>
    <dbReference type="NCBI Taxonomy" id="66713"/>
    <lineage>
        <taxon>Eukaryota</taxon>
        <taxon>Metazoa</taxon>
        <taxon>Spiralia</taxon>
        <taxon>Lophotrochozoa</taxon>
        <taxon>Mollusca</taxon>
        <taxon>Bivalvia</taxon>
        <taxon>Autobranchia</taxon>
        <taxon>Pteriomorphia</taxon>
        <taxon>Pterioida</taxon>
        <taxon>Pterioidea</taxon>
        <taxon>Pteriidae</taxon>
        <taxon>Pinctada</taxon>
    </lineage>
</organism>
<protein>
    <submittedName>
        <fullName evidence="1">Uncharacterized protein</fullName>
    </submittedName>
</protein>